<name>A0A014NP43_9GAMM</name>
<evidence type="ECO:0000256" key="4">
    <source>
        <dbReference type="ARBA" id="ARBA00023098"/>
    </source>
</evidence>
<evidence type="ECO:0000256" key="3">
    <source>
        <dbReference type="ARBA" id="ARBA00022679"/>
    </source>
</evidence>
<proteinExistence type="inferred from homology"/>
<dbReference type="CDD" id="cd07986">
    <property type="entry name" value="LPLAT_ACT14924-like"/>
    <property type="match status" value="1"/>
</dbReference>
<dbReference type="AlphaFoldDB" id="A0A014NP43"/>
<dbReference type="SUPFAM" id="SSF55729">
    <property type="entry name" value="Acyl-CoA N-acyltransferases (Nat)"/>
    <property type="match status" value="1"/>
</dbReference>
<comment type="catalytic activity">
    <reaction evidence="10">
        <text>a (3R)-hydroxyacyl-[ACP] + L-ornithine = a lyso-ornithine lipid + holo-[ACP] + H(+)</text>
        <dbReference type="Rhea" id="RHEA:20633"/>
        <dbReference type="Rhea" id="RHEA-COMP:9685"/>
        <dbReference type="Rhea" id="RHEA-COMP:9945"/>
        <dbReference type="ChEBI" id="CHEBI:15378"/>
        <dbReference type="ChEBI" id="CHEBI:46911"/>
        <dbReference type="ChEBI" id="CHEBI:64479"/>
        <dbReference type="ChEBI" id="CHEBI:78827"/>
        <dbReference type="ChEBI" id="CHEBI:138482"/>
        <dbReference type="EC" id="2.3.2.30"/>
    </reaction>
    <physiologicalReaction direction="left-to-right" evidence="10">
        <dbReference type="Rhea" id="RHEA:20634"/>
    </physiologicalReaction>
</comment>
<evidence type="ECO:0000256" key="9">
    <source>
        <dbReference type="ARBA" id="ARBA00045724"/>
    </source>
</evidence>
<dbReference type="EC" id="2.3.2.30" evidence="7"/>
<evidence type="ECO:0000256" key="7">
    <source>
        <dbReference type="ARBA" id="ARBA00039058"/>
    </source>
</evidence>
<dbReference type="Proteomes" id="UP000019918">
    <property type="component" value="Unassembled WGS sequence"/>
</dbReference>
<dbReference type="Gene3D" id="3.40.630.30">
    <property type="match status" value="1"/>
</dbReference>
<dbReference type="OrthoDB" id="1113830at2"/>
<dbReference type="STRING" id="69222.BG55_10535"/>
<dbReference type="GO" id="GO:0006629">
    <property type="term" value="P:lipid metabolic process"/>
    <property type="evidence" value="ECO:0007669"/>
    <property type="project" value="UniProtKB-KW"/>
</dbReference>
<organism evidence="12 13">
    <name type="scientific">Erwinia mallotivora</name>
    <dbReference type="NCBI Taxonomy" id="69222"/>
    <lineage>
        <taxon>Bacteria</taxon>
        <taxon>Pseudomonadati</taxon>
        <taxon>Pseudomonadota</taxon>
        <taxon>Gammaproteobacteria</taxon>
        <taxon>Enterobacterales</taxon>
        <taxon>Erwiniaceae</taxon>
        <taxon>Erwinia</taxon>
    </lineage>
</organism>
<dbReference type="PANTHER" id="PTHR37323:SF1">
    <property type="entry name" value="L-ORNITHINE N(ALPHA)-ACYLTRANSFERASE"/>
    <property type="match status" value="1"/>
</dbReference>
<protein>
    <recommendedName>
        <fullName evidence="8">L-ornithine N(alpha)-acyltransferase</fullName>
        <ecNumber evidence="7">2.3.2.30</ecNumber>
    </recommendedName>
</protein>
<comment type="caution">
    <text evidence="12">The sequence shown here is derived from an EMBL/GenBank/DDBJ whole genome shotgun (WGS) entry which is preliminary data.</text>
</comment>
<evidence type="ECO:0000256" key="8">
    <source>
        <dbReference type="ARBA" id="ARBA00039866"/>
    </source>
</evidence>
<evidence type="ECO:0000259" key="11">
    <source>
        <dbReference type="SMART" id="SM00563"/>
    </source>
</evidence>
<evidence type="ECO:0000313" key="13">
    <source>
        <dbReference type="Proteomes" id="UP000019918"/>
    </source>
</evidence>
<dbReference type="EMBL" id="JFHN01000045">
    <property type="protein sequence ID" value="EXU75595.1"/>
    <property type="molecule type" value="Genomic_DNA"/>
</dbReference>
<keyword evidence="5 12" id="KW-0012">Acyltransferase</keyword>
<dbReference type="InterPro" id="IPR045746">
    <property type="entry name" value="ACT14924-like_Acyltransf_dom"/>
</dbReference>
<evidence type="ECO:0000256" key="1">
    <source>
        <dbReference type="ARBA" id="ARBA00005189"/>
    </source>
</evidence>
<sequence length="583" mass="66553">MFTIEAVLDDLCPQRQTPQWQKRLLRVLLREKEFQQFNQRYRHLKGLDMVEQVLEYLDIRCELSERDLEQIPLHGPVVIVANHPLGTLDGLALLHAVSQVRRDVKIVTNRLLNCLQSLTSLMVPVDNMGNRTNRQQLAAMQDQLEHHGVLIFFPAGEVSRLGGKGVKDSKWSHGFVRLAARYRASVVPIHVSGSNSMLFYLTSFIYRPLSMLLLVREMFGNRGARLKLKIGARIPYASWHDGHTSAKELAARFRRHIYRMAQGKSALFQTEPAIARAEDRAVLKKALAGCEVLGKTSDNKMIYLWRRNGEDAVPLLRELGRLREIAFRAVGEGSGRRRDLDDYDDDYYHLILWDEETLDIVGAYRFMPTAEQLKLKGLEGIYSHSLFHYGDQMEPVLQQGIELGRSFIQPAYWGKRGLDYLWLGIGAWLAKYPQYRYLFGPVSISGGMPLAARDLLIAFYRLYFSPALPMAVSRRPYPASLPDVLAQFTGQDYQEDLRRLKRLLNNLGTGIPPLCKQYSELCEAGGVQFIDFGSDPDFNHCIDGLVMVDLTRLKASRYQRYIGVHQQASAPEDEKAPEEARQD</sequence>
<keyword evidence="3 12" id="KW-0808">Transferase</keyword>
<keyword evidence="4" id="KW-0443">Lipid metabolism</keyword>
<dbReference type="PATRIC" id="fig|69222.5.peg.2179"/>
<dbReference type="InterPro" id="IPR002123">
    <property type="entry name" value="Plipid/glycerol_acylTrfase"/>
</dbReference>
<keyword evidence="13" id="KW-1185">Reference proteome</keyword>
<dbReference type="GO" id="GO:0043810">
    <property type="term" value="F:ornithine-acyl [acyl carrier protein] N-acyltransferase activity"/>
    <property type="evidence" value="ECO:0007669"/>
    <property type="project" value="UniProtKB-EC"/>
</dbReference>
<reference evidence="12 13" key="1">
    <citation type="submission" date="2014-02" db="EMBL/GenBank/DDBJ databases">
        <title>Draft genome of Erwinia mallotivora strain BT-MARDI, a papaya dieback pathogen.</title>
        <authorList>
            <person name="Redzuan R."/>
            <person name="Abu Bakar N."/>
            <person name="Badrun R."/>
            <person name="Mohd Raih M.F."/>
            <person name="Rozano L."/>
            <person name="Mat Amin N."/>
        </authorList>
    </citation>
    <scope>NUCLEOTIDE SEQUENCE [LARGE SCALE GENOMIC DNA]</scope>
    <source>
        <strain evidence="12 13">BT-MARDI</strain>
    </source>
</reference>
<evidence type="ECO:0000256" key="10">
    <source>
        <dbReference type="ARBA" id="ARBA00047785"/>
    </source>
</evidence>
<dbReference type="PANTHER" id="PTHR37323">
    <property type="entry name" value="GCN5-RELATED N-ACETYLTRANSFERASE"/>
    <property type="match status" value="1"/>
</dbReference>
<dbReference type="Pfam" id="PF19576">
    <property type="entry name" value="Acyltransf_2"/>
    <property type="match status" value="1"/>
</dbReference>
<accession>A0A014NP43</accession>
<dbReference type="SMART" id="SM00563">
    <property type="entry name" value="PlsC"/>
    <property type="match status" value="1"/>
</dbReference>
<dbReference type="Pfam" id="PF13444">
    <property type="entry name" value="Acetyltransf_5"/>
    <property type="match status" value="1"/>
</dbReference>
<evidence type="ECO:0000256" key="6">
    <source>
        <dbReference type="ARBA" id="ARBA00038095"/>
    </source>
</evidence>
<dbReference type="InterPro" id="IPR016181">
    <property type="entry name" value="Acyl_CoA_acyltransferase"/>
</dbReference>
<evidence type="ECO:0000256" key="2">
    <source>
        <dbReference type="ARBA" id="ARBA00022516"/>
    </source>
</evidence>
<comment type="similarity">
    <text evidence="6">Belongs to the acetyltransferase family. OlsB subfamily.</text>
</comment>
<dbReference type="SUPFAM" id="SSF69593">
    <property type="entry name" value="Glycerol-3-phosphate (1)-acyltransferase"/>
    <property type="match status" value="1"/>
</dbReference>
<gene>
    <name evidence="12" type="ORF">BG55_10535</name>
</gene>
<evidence type="ECO:0000256" key="5">
    <source>
        <dbReference type="ARBA" id="ARBA00023315"/>
    </source>
</evidence>
<evidence type="ECO:0000313" key="12">
    <source>
        <dbReference type="EMBL" id="EXU75595.1"/>
    </source>
</evidence>
<keyword evidence="2" id="KW-0444">Lipid biosynthesis</keyword>
<comment type="pathway">
    <text evidence="1">Lipid metabolism.</text>
</comment>
<feature type="domain" description="Phospholipid/glycerol acyltransferase" evidence="11">
    <location>
        <begin position="77"/>
        <end position="194"/>
    </location>
</feature>
<dbReference type="InterPro" id="IPR052351">
    <property type="entry name" value="Ornithine_N-alpha-AT"/>
</dbReference>
<comment type="function">
    <text evidence="9">Catalyzes the first step in the biosynthesis of ornithine lipids, which are phosphorus-free membrane lipids. Catalyzes the 3-hydroxyacyl-acyl carrier protein-dependent acylation of ornithine to form lyso-ornithine lipid (LOL).</text>
</comment>